<proteinExistence type="predicted"/>
<dbReference type="Gene3D" id="3.30.1130.10">
    <property type="match status" value="2"/>
</dbReference>
<dbReference type="SUPFAM" id="SSF55620">
    <property type="entry name" value="Tetrahydrobiopterin biosynthesis enzymes-like"/>
    <property type="match status" value="1"/>
</dbReference>
<gene>
    <name evidence="6" type="primary">queF</name>
    <name evidence="6" type="ORF">OOT00_05830</name>
</gene>
<dbReference type="PANTHER" id="PTHR34354:SF1">
    <property type="entry name" value="NADPH-DEPENDENT 7-CYANO-7-DEAZAGUANINE REDUCTASE"/>
    <property type="match status" value="1"/>
</dbReference>
<dbReference type="PIRSF" id="PIRSF004750">
    <property type="entry name" value="Nitrile_oxidored_YqcD_prd"/>
    <property type="match status" value="1"/>
</dbReference>
<keyword evidence="2" id="KW-0671">Queuosine biosynthesis</keyword>
<name>A0ABT3N7S5_9BACT</name>
<keyword evidence="1" id="KW-0963">Cytoplasm</keyword>
<dbReference type="Pfam" id="PF14819">
    <property type="entry name" value="QueF_N"/>
    <property type="match status" value="1"/>
</dbReference>
<dbReference type="EC" id="1.7.1.13" evidence="6"/>
<evidence type="ECO:0000256" key="3">
    <source>
        <dbReference type="ARBA" id="ARBA00022857"/>
    </source>
</evidence>
<sequence>MEDKFLSALPLGRTVTFSPRYDPTQLCPVPRSLARKTLGIGEKSLPFSGEDIWNCWELSWLDPAGKPEVAVAEFRIPATSPFLVESKSLKLYLNSFNMTPVSGIAELRERLIHDVGSIVQAPVGLRIFLPHEFSKLMPREPEGQCIDTLPLNAAKAPVPEVKSPDTITSERLFSRLLRSHCPVTGQPDWATLHISYTGQPICHESLLRYIVSMREHTGFHESCAEALFCRILDTCNPEQLSVHARFTRRGGIDINPFRSTHEEALPNHRDFRQ</sequence>
<evidence type="ECO:0000256" key="4">
    <source>
        <dbReference type="ARBA" id="ARBA00023002"/>
    </source>
</evidence>
<evidence type="ECO:0000256" key="1">
    <source>
        <dbReference type="ARBA" id="ARBA00022490"/>
    </source>
</evidence>
<dbReference type="Proteomes" id="UP001209681">
    <property type="component" value="Unassembled WGS sequence"/>
</dbReference>
<accession>A0ABT3N7S5</accession>
<reference evidence="6 7" key="1">
    <citation type="submission" date="2022-11" db="EMBL/GenBank/DDBJ databases">
        <title>Desulfobotulus tamanensis H1 sp. nov. - anaerobic, alkaliphilic, sulphate reducing bacterium isolated from terrestrial mud volcano.</title>
        <authorList>
            <person name="Frolova A."/>
            <person name="Merkel A.Y."/>
            <person name="Slobodkin A.I."/>
        </authorList>
    </citation>
    <scope>NUCLEOTIDE SEQUENCE [LARGE SCALE GENOMIC DNA]</scope>
    <source>
        <strain evidence="6 7">H1</strain>
    </source>
</reference>
<evidence type="ECO:0000256" key="2">
    <source>
        <dbReference type="ARBA" id="ARBA00022785"/>
    </source>
</evidence>
<dbReference type="InterPro" id="IPR050084">
    <property type="entry name" value="NADPH_dep_7-cyano-7-deazaG_red"/>
</dbReference>
<keyword evidence="3" id="KW-0521">NADP</keyword>
<evidence type="ECO:0000259" key="5">
    <source>
        <dbReference type="Pfam" id="PF14819"/>
    </source>
</evidence>
<dbReference type="GO" id="GO:0033739">
    <property type="term" value="F:preQ1 synthase activity"/>
    <property type="evidence" value="ECO:0007669"/>
    <property type="project" value="UniProtKB-EC"/>
</dbReference>
<evidence type="ECO:0000313" key="6">
    <source>
        <dbReference type="EMBL" id="MCW7753506.1"/>
    </source>
</evidence>
<dbReference type="NCBIfam" id="TIGR03138">
    <property type="entry name" value="QueF"/>
    <property type="match status" value="1"/>
</dbReference>
<protein>
    <submittedName>
        <fullName evidence="6">NADPH-dependent 7-cyano-7-deazaguanine reductase QueF</fullName>
        <ecNumber evidence="6">1.7.1.13</ecNumber>
    </submittedName>
</protein>
<dbReference type="InterPro" id="IPR043133">
    <property type="entry name" value="GTP-CH-I_C/QueF"/>
</dbReference>
<keyword evidence="7" id="KW-1185">Reference proteome</keyword>
<dbReference type="Pfam" id="PF14489">
    <property type="entry name" value="QueF"/>
    <property type="match status" value="1"/>
</dbReference>
<dbReference type="InterPro" id="IPR029139">
    <property type="entry name" value="QueF_N"/>
</dbReference>
<comment type="caution">
    <text evidence="6">The sequence shown here is derived from an EMBL/GenBank/DDBJ whole genome shotgun (WGS) entry which is preliminary data.</text>
</comment>
<dbReference type="PANTHER" id="PTHR34354">
    <property type="entry name" value="NADPH-DEPENDENT 7-CYANO-7-DEAZAGUANINE REDUCTASE"/>
    <property type="match status" value="1"/>
</dbReference>
<dbReference type="EMBL" id="JAPFPW010000005">
    <property type="protein sequence ID" value="MCW7753506.1"/>
    <property type="molecule type" value="Genomic_DNA"/>
</dbReference>
<feature type="domain" description="NADPH-dependent 7-cyano-7-deazaguanine reductase N-terminal" evidence="5">
    <location>
        <begin position="19"/>
        <end position="126"/>
    </location>
</feature>
<keyword evidence="4 6" id="KW-0560">Oxidoreductase</keyword>
<dbReference type="InterPro" id="IPR029500">
    <property type="entry name" value="QueF"/>
</dbReference>
<dbReference type="RefSeq" id="WP_265424376.1">
    <property type="nucleotide sequence ID" value="NZ_JAPFPW010000005.1"/>
</dbReference>
<organism evidence="6 7">
    <name type="scientific">Desulfobotulus pelophilus</name>
    <dbReference type="NCBI Taxonomy" id="2823377"/>
    <lineage>
        <taxon>Bacteria</taxon>
        <taxon>Pseudomonadati</taxon>
        <taxon>Thermodesulfobacteriota</taxon>
        <taxon>Desulfobacteria</taxon>
        <taxon>Desulfobacterales</taxon>
        <taxon>Desulfobacteraceae</taxon>
        <taxon>Desulfobotulus</taxon>
    </lineage>
</organism>
<dbReference type="InterPro" id="IPR016428">
    <property type="entry name" value="QueF_type2"/>
</dbReference>
<evidence type="ECO:0000313" key="7">
    <source>
        <dbReference type="Proteomes" id="UP001209681"/>
    </source>
</evidence>